<reference evidence="1" key="1">
    <citation type="journal article" date="2020" name="New Phytol.">
        <title>Comparative genomics reveals dynamic genome evolution in host specialist ectomycorrhizal fungi.</title>
        <authorList>
            <person name="Lofgren L.A."/>
            <person name="Nguyen N.H."/>
            <person name="Vilgalys R."/>
            <person name="Ruytinx J."/>
            <person name="Liao H.L."/>
            <person name="Branco S."/>
            <person name="Kuo A."/>
            <person name="LaButti K."/>
            <person name="Lipzen A."/>
            <person name="Andreopoulos W."/>
            <person name="Pangilinan J."/>
            <person name="Riley R."/>
            <person name="Hundley H."/>
            <person name="Na H."/>
            <person name="Barry K."/>
            <person name="Grigoriev I.V."/>
            <person name="Stajich J.E."/>
            <person name="Kennedy P.G."/>
        </authorList>
    </citation>
    <scope>NUCLEOTIDE SEQUENCE</scope>
    <source>
        <strain evidence="1">FC203</strain>
    </source>
</reference>
<dbReference type="Pfam" id="PF18759">
    <property type="entry name" value="Plavaka"/>
    <property type="match status" value="1"/>
</dbReference>
<accession>A0AAD4EF18</accession>
<dbReference type="EMBL" id="JABBWK010000008">
    <property type="protein sequence ID" value="KAG1904942.1"/>
    <property type="molecule type" value="Genomic_DNA"/>
</dbReference>
<organism evidence="1 2">
    <name type="scientific">Suillus fuscotomentosus</name>
    <dbReference type="NCBI Taxonomy" id="1912939"/>
    <lineage>
        <taxon>Eukaryota</taxon>
        <taxon>Fungi</taxon>
        <taxon>Dikarya</taxon>
        <taxon>Basidiomycota</taxon>
        <taxon>Agaricomycotina</taxon>
        <taxon>Agaricomycetes</taxon>
        <taxon>Agaricomycetidae</taxon>
        <taxon>Boletales</taxon>
        <taxon>Suillineae</taxon>
        <taxon>Suillaceae</taxon>
        <taxon>Suillus</taxon>
    </lineage>
</organism>
<keyword evidence="2" id="KW-1185">Reference proteome</keyword>
<proteinExistence type="predicted"/>
<protein>
    <submittedName>
        <fullName evidence="1">Uncharacterized protein</fullName>
    </submittedName>
</protein>
<evidence type="ECO:0000313" key="1">
    <source>
        <dbReference type="EMBL" id="KAG1904942.1"/>
    </source>
</evidence>
<feature type="non-terminal residue" evidence="1">
    <location>
        <position position="1"/>
    </location>
</feature>
<comment type="caution">
    <text evidence="1">The sequence shown here is derived from an EMBL/GenBank/DDBJ whole genome shotgun (WGS) entry which is preliminary data.</text>
</comment>
<name>A0AAD4EF18_9AGAM</name>
<sequence length="69" mass="7588">DELPQGATVLGTVLSFDKTKITMMTGARVAHSLLLGLSNICMCTHTKLSFKVFMLMALLPIPQYLHPNQ</sequence>
<dbReference type="AlphaFoldDB" id="A0AAD4EF18"/>
<evidence type="ECO:0000313" key="2">
    <source>
        <dbReference type="Proteomes" id="UP001195769"/>
    </source>
</evidence>
<gene>
    <name evidence="1" type="ORF">F5891DRAFT_944438</name>
</gene>
<dbReference type="GeneID" id="64668849"/>
<dbReference type="RefSeq" id="XP_041230517.1">
    <property type="nucleotide sequence ID" value="XM_041374551.1"/>
</dbReference>
<dbReference type="Proteomes" id="UP001195769">
    <property type="component" value="Unassembled WGS sequence"/>
</dbReference>
<dbReference type="InterPro" id="IPR041078">
    <property type="entry name" value="Plavaka"/>
</dbReference>